<dbReference type="GO" id="GO:0016747">
    <property type="term" value="F:acyltransferase activity, transferring groups other than amino-acyl groups"/>
    <property type="evidence" value="ECO:0007669"/>
    <property type="project" value="InterPro"/>
</dbReference>
<keyword evidence="3" id="KW-0808">Transferase</keyword>
<evidence type="ECO:0000313" key="3">
    <source>
        <dbReference type="EMBL" id="MDL2331886.1"/>
    </source>
</evidence>
<dbReference type="AlphaFoldDB" id="A0AAW7B166"/>
<evidence type="ECO:0000259" key="2">
    <source>
        <dbReference type="Pfam" id="PF01757"/>
    </source>
</evidence>
<dbReference type="InterPro" id="IPR050879">
    <property type="entry name" value="Acyltransferase_3"/>
</dbReference>
<feature type="transmembrane region" description="Helical" evidence="1">
    <location>
        <begin position="66"/>
        <end position="88"/>
    </location>
</feature>
<feature type="transmembrane region" description="Helical" evidence="1">
    <location>
        <begin position="296"/>
        <end position="315"/>
    </location>
</feature>
<dbReference type="PANTHER" id="PTHR23028">
    <property type="entry name" value="ACETYLTRANSFERASE"/>
    <property type="match status" value="1"/>
</dbReference>
<feature type="transmembrane region" description="Helical" evidence="1">
    <location>
        <begin position="21"/>
        <end position="46"/>
    </location>
</feature>
<feature type="transmembrane region" description="Helical" evidence="1">
    <location>
        <begin position="257"/>
        <end position="276"/>
    </location>
</feature>
<dbReference type="Proteomes" id="UP001171122">
    <property type="component" value="Unassembled WGS sequence"/>
</dbReference>
<name>A0AAW7B166_9HYPH</name>
<proteinExistence type="predicted"/>
<feature type="transmembrane region" description="Helical" evidence="1">
    <location>
        <begin position="361"/>
        <end position="382"/>
    </location>
</feature>
<keyword evidence="4" id="KW-1185">Reference proteome</keyword>
<gene>
    <name evidence="3" type="ORF">P8A28_02745</name>
</gene>
<dbReference type="EC" id="2.3.-.-" evidence="3"/>
<protein>
    <submittedName>
        <fullName evidence="3">Acyltransferase</fullName>
        <ecNumber evidence="3">2.3.-.-</ecNumber>
    </submittedName>
</protein>
<evidence type="ECO:0000313" key="4">
    <source>
        <dbReference type="Proteomes" id="UP001171122"/>
    </source>
</evidence>
<feature type="transmembrane region" description="Helical" evidence="1">
    <location>
        <begin position="164"/>
        <end position="182"/>
    </location>
</feature>
<reference evidence="3" key="1">
    <citation type="journal article" date="2023" name="Front. Microbiol.">
        <title>Isolation of Brucella inopinata from a White's tree frog (Litoria caerulea): pose exotic frogs a potential risk to human health?</title>
        <authorList>
            <person name="Scholz H.C."/>
            <person name="Heckers K.O."/>
            <person name="Appelt S."/>
            <person name="Geier-Doemling D."/>
            <person name="Schlegel P."/>
            <person name="Wattam A.R."/>
        </authorList>
    </citation>
    <scope>NUCLEOTIDE SEQUENCE</scope>
    <source>
        <strain evidence="3">FO700662</strain>
    </source>
</reference>
<keyword evidence="1" id="KW-1133">Transmembrane helix</keyword>
<feature type="domain" description="Acyltransferase 3" evidence="2">
    <location>
        <begin position="23"/>
        <end position="379"/>
    </location>
</feature>
<keyword evidence="3" id="KW-0012">Acyltransferase</keyword>
<accession>A0AAW7B166</accession>
<evidence type="ECO:0000256" key="1">
    <source>
        <dbReference type="SAM" id="Phobius"/>
    </source>
</evidence>
<comment type="caution">
    <text evidence="3">The sequence shown here is derived from an EMBL/GenBank/DDBJ whole genome shotgun (WGS) entry which is preliminary data.</text>
</comment>
<feature type="transmembrane region" description="Helical" evidence="1">
    <location>
        <begin position="327"/>
        <end position="349"/>
    </location>
</feature>
<feature type="transmembrane region" description="Helical" evidence="1">
    <location>
        <begin position="109"/>
        <end position="132"/>
    </location>
</feature>
<dbReference type="Pfam" id="PF01757">
    <property type="entry name" value="Acyl_transf_3"/>
    <property type="match status" value="1"/>
</dbReference>
<dbReference type="EMBL" id="JARQXC010000004">
    <property type="protein sequence ID" value="MDL2331886.1"/>
    <property type="molecule type" value="Genomic_DNA"/>
</dbReference>
<dbReference type="RefSeq" id="WP_285520354.1">
    <property type="nucleotide sequence ID" value="NZ_JARQXC010000004.1"/>
</dbReference>
<dbReference type="InterPro" id="IPR002656">
    <property type="entry name" value="Acyl_transf_3_dom"/>
</dbReference>
<dbReference type="PANTHER" id="PTHR23028:SF134">
    <property type="entry name" value="PUTATIVE (AFU_ORTHOLOGUE AFUA_4G08520)-RELATED"/>
    <property type="match status" value="1"/>
</dbReference>
<keyword evidence="1" id="KW-0812">Transmembrane</keyword>
<organism evidence="3 4">
    <name type="scientific">Brucella inopinata</name>
    <dbReference type="NCBI Taxonomy" id="1218315"/>
    <lineage>
        <taxon>Bacteria</taxon>
        <taxon>Pseudomonadati</taxon>
        <taxon>Pseudomonadota</taxon>
        <taxon>Alphaproteobacteria</taxon>
        <taxon>Hyphomicrobiales</taxon>
        <taxon>Brucellaceae</taxon>
        <taxon>Brucella/Ochrobactrum group</taxon>
        <taxon>Brucella</taxon>
    </lineage>
</organism>
<sequence>MSQLLRQHTVERGIKMKKTSHFIALDAMRGLAAIVIAFGHFFGAFAPQFNGLDYQNRTGVGVAGTPLYAIFNGSAAVIFFFVLSGFVLSVKPLRTESYGALAKSALKRWPRLAGPVLVSCVASACIGLMSWYDSTYEAARLSGSRWFQGFSFNFFGHGPRIFDAVWEGLLTFFTGTFEYNVVLWTMRVEFLGSFLVFGFVAFLIPMKSPLLRFCLLFAGWLAVMFYKPLYSCFLVGAMLSVFHVAKEAPELEDNWKTRLVALAAFAVAVVIWGYTGPYKLYEFVGALFADTPTSQTLVYTVAAILLMFLGLYVSVVRNALSNRAGVALGQFSFPIYLVHILVICSLSSWLYVKLYGVLSQFWLVTVVLAVTAIAVAASVWVLSRIDRKITYGLDRLIGPLFTQKRDAAGSQASFSKII</sequence>
<feature type="transmembrane region" description="Helical" evidence="1">
    <location>
        <begin position="194"/>
        <end position="222"/>
    </location>
</feature>
<feature type="transmembrane region" description="Helical" evidence="1">
    <location>
        <begin position="228"/>
        <end position="245"/>
    </location>
</feature>
<keyword evidence="1" id="KW-0472">Membrane</keyword>